<evidence type="ECO:0000256" key="2">
    <source>
        <dbReference type="ARBA" id="ARBA00023043"/>
    </source>
</evidence>
<evidence type="ECO:0000313" key="5">
    <source>
        <dbReference type="Proteomes" id="UP000001357"/>
    </source>
</evidence>
<reference evidence="4 5" key="1">
    <citation type="journal article" date="2008" name="Nature">
        <title>The genome of the choanoflagellate Monosiga brevicollis and the origin of metazoans.</title>
        <authorList>
            <consortium name="JGI Sequencing"/>
            <person name="King N."/>
            <person name="Westbrook M.J."/>
            <person name="Young S.L."/>
            <person name="Kuo A."/>
            <person name="Abedin M."/>
            <person name="Chapman J."/>
            <person name="Fairclough S."/>
            <person name="Hellsten U."/>
            <person name="Isogai Y."/>
            <person name="Letunic I."/>
            <person name="Marr M."/>
            <person name="Pincus D."/>
            <person name="Putnam N."/>
            <person name="Rokas A."/>
            <person name="Wright K.J."/>
            <person name="Zuzow R."/>
            <person name="Dirks W."/>
            <person name="Good M."/>
            <person name="Goodstein D."/>
            <person name="Lemons D."/>
            <person name="Li W."/>
            <person name="Lyons J.B."/>
            <person name="Morris A."/>
            <person name="Nichols S."/>
            <person name="Richter D.J."/>
            <person name="Salamov A."/>
            <person name="Bork P."/>
            <person name="Lim W.A."/>
            <person name="Manning G."/>
            <person name="Miller W.T."/>
            <person name="McGinnis W."/>
            <person name="Shapiro H."/>
            <person name="Tjian R."/>
            <person name="Grigoriev I.V."/>
            <person name="Rokhsar D."/>
        </authorList>
    </citation>
    <scope>NUCLEOTIDE SEQUENCE [LARGE SCALE GENOMIC DNA]</scope>
    <source>
        <strain evidence="5">MX1 / ATCC 50154</strain>
    </source>
</reference>
<evidence type="ECO:0000256" key="1">
    <source>
        <dbReference type="ARBA" id="ARBA00022737"/>
    </source>
</evidence>
<sequence>MAGFHRVGHGSVRPTSGDSTPASLVAACALNDPTTAMDLLAKWPDQTQEAALAHADSVGNTALHMASRHGHAELVRQLVDLGADVNNKTYLNGQTPLHAACAKGRLEVVRYLLQLAAAGELPHEDVLAEAEEVDDFDEVEVGRPRPPSTPTHCLLLLDSCRVLSRHPLTALNLCLV</sequence>
<dbReference type="eggNOG" id="KOG0504">
    <property type="taxonomic scope" value="Eukaryota"/>
</dbReference>
<feature type="repeat" description="ANK" evidence="3">
    <location>
        <begin position="58"/>
        <end position="90"/>
    </location>
</feature>
<dbReference type="PROSITE" id="PS50088">
    <property type="entry name" value="ANK_REPEAT"/>
    <property type="match status" value="2"/>
</dbReference>
<dbReference type="PANTHER" id="PTHR24171">
    <property type="entry name" value="ANKYRIN REPEAT DOMAIN-CONTAINING PROTEIN 39-RELATED"/>
    <property type="match status" value="1"/>
</dbReference>
<name>A9V0M8_MONBE</name>
<evidence type="ECO:0000256" key="3">
    <source>
        <dbReference type="PROSITE-ProRule" id="PRU00023"/>
    </source>
</evidence>
<accession>A9V0M8</accession>
<dbReference type="AlphaFoldDB" id="A9V0M8"/>
<dbReference type="Proteomes" id="UP000001357">
    <property type="component" value="Unassembled WGS sequence"/>
</dbReference>
<dbReference type="InParanoid" id="A9V0M8"/>
<keyword evidence="2 3" id="KW-0040">ANK repeat</keyword>
<feature type="repeat" description="ANK" evidence="3">
    <location>
        <begin position="92"/>
        <end position="124"/>
    </location>
</feature>
<evidence type="ECO:0000313" key="4">
    <source>
        <dbReference type="EMBL" id="EDQ89045.1"/>
    </source>
</evidence>
<dbReference type="Pfam" id="PF12796">
    <property type="entry name" value="Ank_2"/>
    <property type="match status" value="1"/>
</dbReference>
<keyword evidence="5" id="KW-1185">Reference proteome</keyword>
<keyword evidence="1" id="KW-0677">Repeat</keyword>
<dbReference type="SMART" id="SM00248">
    <property type="entry name" value="ANK"/>
    <property type="match status" value="2"/>
</dbReference>
<protein>
    <submittedName>
        <fullName evidence="4">Uncharacterized protein</fullName>
    </submittedName>
</protein>
<dbReference type="InterPro" id="IPR036770">
    <property type="entry name" value="Ankyrin_rpt-contain_sf"/>
</dbReference>
<dbReference type="RefSeq" id="XP_001746150.1">
    <property type="nucleotide sequence ID" value="XM_001746098.1"/>
</dbReference>
<dbReference type="InterPro" id="IPR002110">
    <property type="entry name" value="Ankyrin_rpt"/>
</dbReference>
<dbReference type="STRING" id="81824.A9V0M8"/>
<dbReference type="GeneID" id="5891319"/>
<dbReference type="Gene3D" id="1.25.40.20">
    <property type="entry name" value="Ankyrin repeat-containing domain"/>
    <property type="match status" value="1"/>
</dbReference>
<dbReference type="KEGG" id="mbr:MONBRDRAFT_8379"/>
<dbReference type="EMBL" id="CH991552">
    <property type="protein sequence ID" value="EDQ89045.1"/>
    <property type="molecule type" value="Genomic_DNA"/>
</dbReference>
<organism evidence="4 5">
    <name type="scientific">Monosiga brevicollis</name>
    <name type="common">Choanoflagellate</name>
    <dbReference type="NCBI Taxonomy" id="81824"/>
    <lineage>
        <taxon>Eukaryota</taxon>
        <taxon>Choanoflagellata</taxon>
        <taxon>Craspedida</taxon>
        <taxon>Salpingoecidae</taxon>
        <taxon>Monosiga</taxon>
    </lineage>
</organism>
<proteinExistence type="predicted"/>
<dbReference type="PROSITE" id="PS50297">
    <property type="entry name" value="ANK_REP_REGION"/>
    <property type="match status" value="2"/>
</dbReference>
<dbReference type="SUPFAM" id="SSF48403">
    <property type="entry name" value="Ankyrin repeat"/>
    <property type="match status" value="1"/>
</dbReference>
<gene>
    <name evidence="4" type="ORF">MONBRDRAFT_8379</name>
</gene>